<comment type="caution">
    <text evidence="1">The sequence shown here is derived from an EMBL/GenBank/DDBJ whole genome shotgun (WGS) entry which is preliminary data.</text>
</comment>
<sequence length="156" mass="17394">MLLYLVRHATAQDRRLGLPDPSRHLVDKGIKQSLKLAEFCQQQLQAPELVLTSPLVRAEQTAMLLHQHAHWPAPQKQAWLIIDTLPEVQLKALTDLMQRGVGTLCCVGHEPDISALLALLLRSEAGHFYIKKASITAIDIQPQHAVLLWSLPVALL</sequence>
<proteinExistence type="predicted"/>
<dbReference type="RefSeq" id="WP_046518451.1">
    <property type="nucleotide sequence ID" value="NZ_LAVS01000002.1"/>
</dbReference>
<keyword evidence="2" id="KW-1185">Reference proteome</keyword>
<dbReference type="OrthoDB" id="9810154at2"/>
<dbReference type="EMBL" id="RRCF01000004">
    <property type="protein sequence ID" value="RRJ19494.1"/>
    <property type="molecule type" value="Genomic_DNA"/>
</dbReference>
<gene>
    <name evidence="1" type="primary">sixA</name>
    <name evidence="1" type="ORF">EIK76_13640</name>
</gene>
<dbReference type="SMART" id="SM00855">
    <property type="entry name" value="PGAM"/>
    <property type="match status" value="1"/>
</dbReference>
<protein>
    <submittedName>
        <fullName evidence="1">Phosphohistidine phosphatase SixA</fullName>
    </submittedName>
</protein>
<name>A0A3P3QED7_9GAMM</name>
<dbReference type="Pfam" id="PF00300">
    <property type="entry name" value="His_Phos_1"/>
    <property type="match status" value="1"/>
</dbReference>
<reference evidence="1 2" key="1">
    <citation type="submission" date="2018-11" db="EMBL/GenBank/DDBJ databases">
        <title>Draft genome analysis of Rheinheimera mesophila isolated from an industrial waste site.</title>
        <authorList>
            <person name="Yu Q."/>
            <person name="Qi Y."/>
            <person name="Zhang H."/>
            <person name="Lu Y."/>
            <person name="Pu J."/>
        </authorList>
    </citation>
    <scope>NUCLEOTIDE SEQUENCE [LARGE SCALE GENOMIC DNA]</scope>
    <source>
        <strain evidence="1 2">IITR13</strain>
    </source>
</reference>
<dbReference type="InterPro" id="IPR029033">
    <property type="entry name" value="His_PPase_superfam"/>
</dbReference>
<dbReference type="SUPFAM" id="SSF53254">
    <property type="entry name" value="Phosphoglycerate mutase-like"/>
    <property type="match status" value="1"/>
</dbReference>
<dbReference type="CDD" id="cd07067">
    <property type="entry name" value="HP_PGM_like"/>
    <property type="match status" value="1"/>
</dbReference>
<organism evidence="1 2">
    <name type="scientific">Rheinheimera mesophila</name>
    <dbReference type="NCBI Taxonomy" id="1547515"/>
    <lineage>
        <taxon>Bacteria</taxon>
        <taxon>Pseudomonadati</taxon>
        <taxon>Pseudomonadota</taxon>
        <taxon>Gammaproteobacteria</taxon>
        <taxon>Chromatiales</taxon>
        <taxon>Chromatiaceae</taxon>
        <taxon>Rheinheimera</taxon>
    </lineage>
</organism>
<accession>A0A3P3QED7</accession>
<dbReference type="Proteomes" id="UP000276260">
    <property type="component" value="Unassembled WGS sequence"/>
</dbReference>
<dbReference type="GO" id="GO:0101006">
    <property type="term" value="F:protein histidine phosphatase activity"/>
    <property type="evidence" value="ECO:0007669"/>
    <property type="project" value="InterPro"/>
</dbReference>
<dbReference type="AlphaFoldDB" id="A0A3P3QED7"/>
<evidence type="ECO:0000313" key="1">
    <source>
        <dbReference type="EMBL" id="RRJ19494.1"/>
    </source>
</evidence>
<dbReference type="InterPro" id="IPR004449">
    <property type="entry name" value="SixA"/>
</dbReference>
<dbReference type="GO" id="GO:0005737">
    <property type="term" value="C:cytoplasm"/>
    <property type="evidence" value="ECO:0007669"/>
    <property type="project" value="InterPro"/>
</dbReference>
<dbReference type="InterPro" id="IPR013078">
    <property type="entry name" value="His_Pase_superF_clade-1"/>
</dbReference>
<evidence type="ECO:0000313" key="2">
    <source>
        <dbReference type="Proteomes" id="UP000276260"/>
    </source>
</evidence>
<dbReference type="Gene3D" id="3.40.50.1240">
    <property type="entry name" value="Phosphoglycerate mutase-like"/>
    <property type="match status" value="1"/>
</dbReference>
<dbReference type="NCBIfam" id="TIGR00249">
    <property type="entry name" value="sixA"/>
    <property type="match status" value="1"/>
</dbReference>